<dbReference type="AlphaFoldDB" id="A0AAD4R619"/>
<gene>
    <name evidence="1" type="ORF">DdX_09631</name>
</gene>
<dbReference type="Proteomes" id="UP001201812">
    <property type="component" value="Unassembled WGS sequence"/>
</dbReference>
<keyword evidence="2" id="KW-1185">Reference proteome</keyword>
<proteinExistence type="predicted"/>
<evidence type="ECO:0000313" key="2">
    <source>
        <dbReference type="Proteomes" id="UP001201812"/>
    </source>
</evidence>
<comment type="caution">
    <text evidence="1">The sequence shown here is derived from an EMBL/GenBank/DDBJ whole genome shotgun (WGS) entry which is preliminary data.</text>
</comment>
<evidence type="ECO:0000313" key="1">
    <source>
        <dbReference type="EMBL" id="KAI1712539.1"/>
    </source>
</evidence>
<accession>A0AAD4R619</accession>
<dbReference type="EMBL" id="JAKKPZ010000018">
    <property type="protein sequence ID" value="KAI1712539.1"/>
    <property type="molecule type" value="Genomic_DNA"/>
</dbReference>
<name>A0AAD4R619_9BILA</name>
<reference evidence="1" key="1">
    <citation type="submission" date="2022-01" db="EMBL/GenBank/DDBJ databases">
        <title>Genome Sequence Resource for Two Populations of Ditylenchus destructor, the Migratory Endoparasitic Phytonematode.</title>
        <authorList>
            <person name="Zhang H."/>
            <person name="Lin R."/>
            <person name="Xie B."/>
        </authorList>
    </citation>
    <scope>NUCLEOTIDE SEQUENCE</scope>
    <source>
        <strain evidence="1">BazhouSP</strain>
    </source>
</reference>
<protein>
    <submittedName>
        <fullName evidence="1">Uncharacterized protein</fullName>
    </submittedName>
</protein>
<organism evidence="1 2">
    <name type="scientific">Ditylenchus destructor</name>
    <dbReference type="NCBI Taxonomy" id="166010"/>
    <lineage>
        <taxon>Eukaryota</taxon>
        <taxon>Metazoa</taxon>
        <taxon>Ecdysozoa</taxon>
        <taxon>Nematoda</taxon>
        <taxon>Chromadorea</taxon>
        <taxon>Rhabditida</taxon>
        <taxon>Tylenchina</taxon>
        <taxon>Tylenchomorpha</taxon>
        <taxon>Sphaerularioidea</taxon>
        <taxon>Anguinidae</taxon>
        <taxon>Anguininae</taxon>
        <taxon>Ditylenchus</taxon>
    </lineage>
</organism>
<sequence length="112" mass="13150">MMIRLRVFVFSAINSLLCAYLFVLLLSDTSRTADGFVLQELPLYRSERHEPRAFAPDSGSLSFGREVRAYNFPRWNRLHSFWTRNEMLKRLSNTADLERPVLNNVVENNEVR</sequence>